<evidence type="ECO:0000313" key="2">
    <source>
        <dbReference type="Proteomes" id="UP001157502"/>
    </source>
</evidence>
<organism evidence="1 2">
    <name type="scientific">Dallia pectoralis</name>
    <name type="common">Alaska blackfish</name>
    <dbReference type="NCBI Taxonomy" id="75939"/>
    <lineage>
        <taxon>Eukaryota</taxon>
        <taxon>Metazoa</taxon>
        <taxon>Chordata</taxon>
        <taxon>Craniata</taxon>
        <taxon>Vertebrata</taxon>
        <taxon>Euteleostomi</taxon>
        <taxon>Actinopterygii</taxon>
        <taxon>Neopterygii</taxon>
        <taxon>Teleostei</taxon>
        <taxon>Protacanthopterygii</taxon>
        <taxon>Esociformes</taxon>
        <taxon>Umbridae</taxon>
        <taxon>Dallia</taxon>
    </lineage>
</organism>
<accession>A0ACC2HLC8</accession>
<comment type="caution">
    <text evidence="1">The sequence shown here is derived from an EMBL/GenBank/DDBJ whole genome shotgun (WGS) entry which is preliminary data.</text>
</comment>
<keyword evidence="2" id="KW-1185">Reference proteome</keyword>
<dbReference type="Proteomes" id="UP001157502">
    <property type="component" value="Chromosome 1"/>
</dbReference>
<dbReference type="EMBL" id="CM055728">
    <property type="protein sequence ID" value="KAJ8016804.1"/>
    <property type="molecule type" value="Genomic_DNA"/>
</dbReference>
<reference evidence="1" key="1">
    <citation type="submission" date="2021-05" db="EMBL/GenBank/DDBJ databases">
        <authorList>
            <person name="Pan Q."/>
            <person name="Jouanno E."/>
            <person name="Zahm M."/>
            <person name="Klopp C."/>
            <person name="Cabau C."/>
            <person name="Louis A."/>
            <person name="Berthelot C."/>
            <person name="Parey E."/>
            <person name="Roest Crollius H."/>
            <person name="Montfort J."/>
            <person name="Robinson-Rechavi M."/>
            <person name="Bouchez O."/>
            <person name="Lampietro C."/>
            <person name="Lopez Roques C."/>
            <person name="Donnadieu C."/>
            <person name="Postlethwait J."/>
            <person name="Bobe J."/>
            <person name="Dillon D."/>
            <person name="Chandos A."/>
            <person name="von Hippel F."/>
            <person name="Guiguen Y."/>
        </authorList>
    </citation>
    <scope>NUCLEOTIDE SEQUENCE</scope>
    <source>
        <strain evidence="1">YG-Jan2019</strain>
    </source>
</reference>
<evidence type="ECO:0000313" key="1">
    <source>
        <dbReference type="EMBL" id="KAJ8016804.1"/>
    </source>
</evidence>
<gene>
    <name evidence="1" type="ORF">DPEC_G00011160</name>
</gene>
<proteinExistence type="predicted"/>
<sequence length="216" mass="24070">MTLSIFPMDIPSAFAHKWLFDDITCQVYAMCGVLFSMCSLTNLTALSSVCCLKISFPNYGNRFSSSHACVLLVAIWCYATVFAIGPLTQYIMSCTVIFLSYTFILLTVHRSRRAIQQHQSTKNKTTNAHSLIVKLSVAVCIGFLGTWSPYAITAMSAAFIDTTLVPPTAFAVSAIFAKSSTVYNPTVYLLCKPNFPIHFYRLKILLILDLHNRYTS</sequence>
<name>A0ACC2HLC8_DALPE</name>
<protein>
    <submittedName>
        <fullName evidence="1">Uncharacterized protein</fullName>
    </submittedName>
</protein>